<organism evidence="2 3">
    <name type="scientific">Brevundimonas diminuta</name>
    <name type="common">Pseudomonas diminuta</name>
    <dbReference type="NCBI Taxonomy" id="293"/>
    <lineage>
        <taxon>Bacteria</taxon>
        <taxon>Pseudomonadati</taxon>
        <taxon>Pseudomonadota</taxon>
        <taxon>Alphaproteobacteria</taxon>
        <taxon>Caulobacterales</taxon>
        <taxon>Caulobacteraceae</taxon>
        <taxon>Brevundimonas</taxon>
    </lineage>
</organism>
<reference evidence="2 3" key="1">
    <citation type="submission" date="2017-06" db="EMBL/GenBank/DDBJ databases">
        <title>Biodegradation of gentamicin by bacterial consortia AMQD4 in synthetic medium and raw gentamicin sewage.</title>
        <authorList>
            <person name="Chang H."/>
            <person name="Feng Y."/>
            <person name="Li Z."/>
            <person name="Xue J."/>
            <person name="Cheng D."/>
        </authorList>
    </citation>
    <scope>NUCLEOTIDE SEQUENCE [LARGE SCALE GENOMIC DNA]</scope>
    <source>
        <strain evidence="2 3">BZC3</strain>
    </source>
</reference>
<evidence type="ECO:0000313" key="2">
    <source>
        <dbReference type="EMBL" id="ASD26891.1"/>
    </source>
</evidence>
<accession>A0A1Z3LXG8</accession>
<dbReference type="EMBL" id="CP021995">
    <property type="protein sequence ID" value="ASD26891.1"/>
    <property type="molecule type" value="Genomic_DNA"/>
</dbReference>
<feature type="region of interest" description="Disordered" evidence="1">
    <location>
        <begin position="299"/>
        <end position="335"/>
    </location>
</feature>
<proteinExistence type="predicted"/>
<reference evidence="2 3" key="2">
    <citation type="submission" date="2017-06" db="EMBL/GenBank/DDBJ databases">
        <authorList>
            <person name="Kim H.J."/>
            <person name="Triplett B.A."/>
        </authorList>
    </citation>
    <scope>NUCLEOTIDE SEQUENCE [LARGE SCALE GENOMIC DNA]</scope>
    <source>
        <strain evidence="2 3">BZC3</strain>
    </source>
</reference>
<feature type="compositionally biased region" description="Basic and acidic residues" evidence="1">
    <location>
        <begin position="299"/>
        <end position="309"/>
    </location>
</feature>
<protein>
    <submittedName>
        <fullName evidence="2">Uncharacterized protein</fullName>
    </submittedName>
</protein>
<dbReference type="AlphaFoldDB" id="A0A1Z3LXG8"/>
<name>A0A1Z3LXG8_BREDI</name>
<gene>
    <name evidence="2" type="ORF">CD943_08305</name>
</gene>
<evidence type="ECO:0000256" key="1">
    <source>
        <dbReference type="SAM" id="MobiDB-lite"/>
    </source>
</evidence>
<evidence type="ECO:0000313" key="3">
    <source>
        <dbReference type="Proteomes" id="UP000197024"/>
    </source>
</evidence>
<dbReference type="Proteomes" id="UP000197024">
    <property type="component" value="Chromosome"/>
</dbReference>
<sequence length="584" mass="65919">MSQPPCRRPAYAFDDFPEDDAVWEVVMYGAVDSTPVAWMGEVLLADWRWRFREGSQPLPQMRLLRRALSDVAGLPIGSRWRNGEPVADKRGPQIATIEVDRISGLPTHKLGDADPTWEKTDRPPYPVTGFADAPVWQIKSGPVDRYYVPAMELIRYVFGGTASFLKLTVEGGHKIAPTFRRQVFDASNSGRASDDPSTVHIAAYRPLSRHEAEIAARIVTNPQMHTAFRRVFASVQTAVAGKGRIYPETIYPYDQPTKWHVEWRWTRVTPGEWRKLITRIHAIEAPFDVKRIVVSLTGGEERQDDEKRRPVSRRRGTRGSEPLRILPDQPSASNLAEMPLSSQHTHHDPGFVLDHVIIKDGEPSNVVVIEGDTYEVTVGSSTWSYGTKQKVTPINWMSKSDEVDDPPRPPNEWLMATRLAVEKAAERQGWACAAFLPPIGPGANTSDGLHRYPKFADDESPLSWSETNDGRSRRCLVMELTLPEGYVYIFDAERPADTVDRDNRRALGLVLAPMGWRLNYEDMQALLAVNAAARGVWRQADVPASYRVETRPRNETWRRNIHAYANHIASRTKMLARTRHPDGG</sequence>